<evidence type="ECO:0000313" key="1">
    <source>
        <dbReference type="EMBL" id="KXT71495.1"/>
    </source>
</evidence>
<sequence>MFILAGKKVPSKGQKSELSGDRFMKLKSNKWCWLMLGITNTQENNPSELAFM</sequence>
<name>A0A139N622_STRGN</name>
<dbReference type="Proteomes" id="UP000070096">
    <property type="component" value="Unassembled WGS sequence"/>
</dbReference>
<evidence type="ECO:0000313" key="2">
    <source>
        <dbReference type="Proteomes" id="UP000070096"/>
    </source>
</evidence>
<reference evidence="1 2" key="1">
    <citation type="submission" date="2016-01" db="EMBL/GenBank/DDBJ databases">
        <title>Highly variable Streptococcus oralis are common among viridans streptococci isolated from primates.</title>
        <authorList>
            <person name="Denapaite D."/>
            <person name="Rieger M."/>
            <person name="Koendgen S."/>
            <person name="Brueckner R."/>
            <person name="Ochigava I."/>
            <person name="Kappeler P."/>
            <person name="Maetz-Rensing K."/>
            <person name="Leendertz F."/>
            <person name="Hakenbeck R."/>
        </authorList>
    </citation>
    <scope>NUCLEOTIDE SEQUENCE [LARGE SCALE GENOMIC DNA]</scope>
    <source>
        <strain evidence="1 2">DD07</strain>
    </source>
</reference>
<comment type="caution">
    <text evidence="1">The sequence shown here is derived from an EMBL/GenBank/DDBJ whole genome shotgun (WGS) entry which is preliminary data.</text>
</comment>
<organism evidence="1 2">
    <name type="scientific">Streptococcus gordonii</name>
    <dbReference type="NCBI Taxonomy" id="1302"/>
    <lineage>
        <taxon>Bacteria</taxon>
        <taxon>Bacillati</taxon>
        <taxon>Bacillota</taxon>
        <taxon>Bacilli</taxon>
        <taxon>Lactobacillales</taxon>
        <taxon>Streptococcaceae</taxon>
        <taxon>Streptococcus</taxon>
    </lineage>
</organism>
<proteinExistence type="predicted"/>
<accession>A0A139N622</accession>
<dbReference type="AlphaFoldDB" id="A0A139N622"/>
<dbReference type="EMBL" id="LQRC01000182">
    <property type="protein sequence ID" value="KXT71495.1"/>
    <property type="molecule type" value="Genomic_DNA"/>
</dbReference>
<dbReference type="PATRIC" id="fig|1302.21.peg.1374"/>
<protein>
    <submittedName>
        <fullName evidence="1">Uncharacterized protein</fullName>
    </submittedName>
</protein>
<gene>
    <name evidence="1" type="ORF">SGODD07_01227</name>
</gene>